<dbReference type="EMBL" id="FNKH01000002">
    <property type="protein sequence ID" value="SDQ31029.1"/>
    <property type="molecule type" value="Genomic_DNA"/>
</dbReference>
<sequence length="75" mass="7607">MEFAIIMIVLVVAAVVWLLMSTRADRVAARRVRAERRADAGWVGPGAYGAGTIGGLGFYDSGSSSCDSGGGGGGE</sequence>
<dbReference type="AlphaFoldDB" id="A0A1H0ZUI4"/>
<reference evidence="1 2" key="1">
    <citation type="submission" date="2016-10" db="EMBL/GenBank/DDBJ databases">
        <authorList>
            <person name="de Groot N.N."/>
        </authorList>
    </citation>
    <scope>NUCLEOTIDE SEQUENCE [LARGE SCALE GENOMIC DNA]</scope>
    <source>
        <strain evidence="1 2">DSM 20117</strain>
    </source>
</reference>
<gene>
    <name evidence="1" type="ORF">SAMN04489742_0570</name>
</gene>
<proteinExistence type="predicted"/>
<keyword evidence="2" id="KW-1185">Reference proteome</keyword>
<dbReference type="Proteomes" id="UP000181917">
    <property type="component" value="Unassembled WGS sequence"/>
</dbReference>
<organism evidence="1 2">
    <name type="scientific">Crystallibacter crystallopoietes</name>
    <dbReference type="NCBI Taxonomy" id="37928"/>
    <lineage>
        <taxon>Bacteria</taxon>
        <taxon>Bacillati</taxon>
        <taxon>Actinomycetota</taxon>
        <taxon>Actinomycetes</taxon>
        <taxon>Micrococcales</taxon>
        <taxon>Micrococcaceae</taxon>
        <taxon>Crystallibacter</taxon>
    </lineage>
</organism>
<evidence type="ECO:0000313" key="1">
    <source>
        <dbReference type="EMBL" id="SDQ31029.1"/>
    </source>
</evidence>
<dbReference type="KEGG" id="acry:AC20117_14455"/>
<evidence type="ECO:0000313" key="2">
    <source>
        <dbReference type="Proteomes" id="UP000181917"/>
    </source>
</evidence>
<name>A0A1H0ZUI4_9MICC</name>
<dbReference type="RefSeq" id="WP_074699146.1">
    <property type="nucleotide sequence ID" value="NZ_CP018863.1"/>
</dbReference>
<protein>
    <submittedName>
        <fullName evidence="1">Uncharacterized protein</fullName>
    </submittedName>
</protein>
<accession>A0A1H0ZUI4</accession>